<sequence>MRFRRASTFKAKISDNFLFPAHTALNLHFTAHACVQDPKVVVEVFYETYCPDSRSFILDQLNSTYAELSNIITLQLVPYGKAVSCVIEYYPDPKEHLPLVVCMFASRNPNGAYESCATKQEFDLVNLQKCVSARKATTCN</sequence>
<dbReference type="AlphaFoldDB" id="A0A9J6FIT5"/>
<keyword evidence="3" id="KW-0964">Secreted</keyword>
<evidence type="ECO:0000256" key="5">
    <source>
        <dbReference type="ARBA" id="ARBA00023180"/>
    </source>
</evidence>
<evidence type="ECO:0000256" key="2">
    <source>
        <dbReference type="ARBA" id="ARBA00005679"/>
    </source>
</evidence>
<evidence type="ECO:0008006" key="8">
    <source>
        <dbReference type="Google" id="ProtNLM"/>
    </source>
</evidence>
<dbReference type="GO" id="GO:0005576">
    <property type="term" value="C:extracellular region"/>
    <property type="evidence" value="ECO:0007669"/>
    <property type="project" value="UniProtKB-SubCell"/>
</dbReference>
<dbReference type="GO" id="GO:0016671">
    <property type="term" value="F:oxidoreductase activity, acting on a sulfur group of donors, disulfide as acceptor"/>
    <property type="evidence" value="ECO:0007669"/>
    <property type="project" value="InterPro"/>
</dbReference>
<dbReference type="Pfam" id="PF03227">
    <property type="entry name" value="GILT"/>
    <property type="match status" value="1"/>
</dbReference>
<reference evidence="6 7" key="1">
    <citation type="journal article" date="2020" name="Cell">
        <title>Large-Scale Comparative Analyses of Tick Genomes Elucidate Their Genetic Diversity and Vector Capacities.</title>
        <authorList>
            <consortium name="Tick Genome and Microbiome Consortium (TIGMIC)"/>
            <person name="Jia N."/>
            <person name="Wang J."/>
            <person name="Shi W."/>
            <person name="Du L."/>
            <person name="Sun Y."/>
            <person name="Zhan W."/>
            <person name="Jiang J.F."/>
            <person name="Wang Q."/>
            <person name="Zhang B."/>
            <person name="Ji P."/>
            <person name="Bell-Sakyi L."/>
            <person name="Cui X.M."/>
            <person name="Yuan T.T."/>
            <person name="Jiang B.G."/>
            <person name="Yang W.F."/>
            <person name="Lam T.T."/>
            <person name="Chang Q.C."/>
            <person name="Ding S.J."/>
            <person name="Wang X.J."/>
            <person name="Zhu J.G."/>
            <person name="Ruan X.D."/>
            <person name="Zhao L."/>
            <person name="Wei J.T."/>
            <person name="Ye R.Z."/>
            <person name="Que T.C."/>
            <person name="Du C.H."/>
            <person name="Zhou Y.H."/>
            <person name="Cheng J.X."/>
            <person name="Dai P.F."/>
            <person name="Guo W.B."/>
            <person name="Han X.H."/>
            <person name="Huang E.J."/>
            <person name="Li L.F."/>
            <person name="Wei W."/>
            <person name="Gao Y.C."/>
            <person name="Liu J.Z."/>
            <person name="Shao H.Z."/>
            <person name="Wang X."/>
            <person name="Wang C.C."/>
            <person name="Yang T.C."/>
            <person name="Huo Q.B."/>
            <person name="Li W."/>
            <person name="Chen H.Y."/>
            <person name="Chen S.E."/>
            <person name="Zhou L.G."/>
            <person name="Ni X.B."/>
            <person name="Tian J.H."/>
            <person name="Sheng Y."/>
            <person name="Liu T."/>
            <person name="Pan Y.S."/>
            <person name="Xia L.Y."/>
            <person name="Li J."/>
            <person name="Zhao F."/>
            <person name="Cao W.C."/>
        </authorList>
    </citation>
    <scope>NUCLEOTIDE SEQUENCE [LARGE SCALE GENOMIC DNA]</scope>
    <source>
        <strain evidence="6">HaeL-2018</strain>
    </source>
</reference>
<evidence type="ECO:0000256" key="1">
    <source>
        <dbReference type="ARBA" id="ARBA00004613"/>
    </source>
</evidence>
<evidence type="ECO:0000313" key="6">
    <source>
        <dbReference type="EMBL" id="KAH9366278.1"/>
    </source>
</evidence>
<dbReference type="VEuPathDB" id="VectorBase:HLOH_052029"/>
<dbReference type="OrthoDB" id="958254at2759"/>
<evidence type="ECO:0000256" key="4">
    <source>
        <dbReference type="ARBA" id="ARBA00022729"/>
    </source>
</evidence>
<organism evidence="6 7">
    <name type="scientific">Haemaphysalis longicornis</name>
    <name type="common">Bush tick</name>
    <dbReference type="NCBI Taxonomy" id="44386"/>
    <lineage>
        <taxon>Eukaryota</taxon>
        <taxon>Metazoa</taxon>
        <taxon>Ecdysozoa</taxon>
        <taxon>Arthropoda</taxon>
        <taxon>Chelicerata</taxon>
        <taxon>Arachnida</taxon>
        <taxon>Acari</taxon>
        <taxon>Parasitiformes</taxon>
        <taxon>Ixodida</taxon>
        <taxon>Ixodoidea</taxon>
        <taxon>Ixodidae</taxon>
        <taxon>Haemaphysalinae</taxon>
        <taxon>Haemaphysalis</taxon>
    </lineage>
</organism>
<accession>A0A9J6FIT5</accession>
<dbReference type="PANTHER" id="PTHR13234:SF8">
    <property type="entry name" value="GAMMA-INTERFERON-INDUCIBLE LYSOSOMAL THIOL REDUCTASE"/>
    <property type="match status" value="1"/>
</dbReference>
<evidence type="ECO:0000256" key="3">
    <source>
        <dbReference type="ARBA" id="ARBA00022525"/>
    </source>
</evidence>
<comment type="caution">
    <text evidence="6">The sequence shown here is derived from an EMBL/GenBank/DDBJ whole genome shotgun (WGS) entry which is preliminary data.</text>
</comment>
<keyword evidence="5" id="KW-0325">Glycoprotein</keyword>
<evidence type="ECO:0000313" key="7">
    <source>
        <dbReference type="Proteomes" id="UP000821853"/>
    </source>
</evidence>
<dbReference type="EMBL" id="JABSTR010000004">
    <property type="protein sequence ID" value="KAH9366278.1"/>
    <property type="molecule type" value="Genomic_DNA"/>
</dbReference>
<protein>
    <recommendedName>
        <fullName evidence="8">Gamma-interferon inducible lysosomal thiol reductase</fullName>
    </recommendedName>
</protein>
<proteinExistence type="inferred from homology"/>
<keyword evidence="4" id="KW-0732">Signal</keyword>
<name>A0A9J6FIT5_HAELO</name>
<comment type="subcellular location">
    <subcellularLocation>
        <location evidence="1">Secreted</location>
    </subcellularLocation>
</comment>
<gene>
    <name evidence="6" type="ORF">HPB48_000937</name>
</gene>
<dbReference type="InterPro" id="IPR004911">
    <property type="entry name" value="Interferon-induced_GILT"/>
</dbReference>
<comment type="similarity">
    <text evidence="2">Belongs to the GILT family.</text>
</comment>
<dbReference type="PANTHER" id="PTHR13234">
    <property type="entry name" value="GAMMA-INTERFERON INDUCIBLE LYSOSOMAL THIOL REDUCTASE GILT"/>
    <property type="match status" value="1"/>
</dbReference>
<dbReference type="Proteomes" id="UP000821853">
    <property type="component" value="Chromosome 2"/>
</dbReference>
<keyword evidence="7" id="KW-1185">Reference proteome</keyword>